<accession>A0A161PUM1</accession>
<dbReference type="InterPro" id="IPR037401">
    <property type="entry name" value="SnoaL-like"/>
</dbReference>
<dbReference type="InterPro" id="IPR032710">
    <property type="entry name" value="NTF2-like_dom_sf"/>
</dbReference>
<evidence type="ECO:0000259" key="1">
    <source>
        <dbReference type="Pfam" id="PF12680"/>
    </source>
</evidence>
<keyword evidence="2" id="KW-0413">Isomerase</keyword>
<evidence type="ECO:0000313" key="2">
    <source>
        <dbReference type="EMBL" id="KYG69168.1"/>
    </source>
</evidence>
<sequence length="150" mass="17193">MKTQNESIRTKAQETFEKHLEYLSTGNISAWMALWNEGGVLEFPFGLKEYPAQVSGNEAIHEYIRHFPNYLKIEFTKPTYHLTEDPNLVIAEFKGFGKMVTNGRPYNQTYISVVKTTNGKIDSYKDFWNPLVLQTALGENNKYDGATANM</sequence>
<organism evidence="2 3">
    <name type="scientific">Bdellovibrio bacteriovorus</name>
    <dbReference type="NCBI Taxonomy" id="959"/>
    <lineage>
        <taxon>Bacteria</taxon>
        <taxon>Pseudomonadati</taxon>
        <taxon>Bdellovibrionota</taxon>
        <taxon>Bdellovibrionia</taxon>
        <taxon>Bdellovibrionales</taxon>
        <taxon>Pseudobdellovibrionaceae</taxon>
        <taxon>Bdellovibrio</taxon>
    </lineage>
</organism>
<comment type="caution">
    <text evidence="2">The sequence shown here is derived from an EMBL/GenBank/DDBJ whole genome shotgun (WGS) entry which is preliminary data.</text>
</comment>
<dbReference type="SUPFAM" id="SSF54427">
    <property type="entry name" value="NTF2-like"/>
    <property type="match status" value="1"/>
</dbReference>
<dbReference type="Pfam" id="PF12680">
    <property type="entry name" value="SnoaL_2"/>
    <property type="match status" value="1"/>
</dbReference>
<name>A0A161PUM1_BDEBC</name>
<proteinExistence type="predicted"/>
<reference evidence="2 3" key="1">
    <citation type="submission" date="2016-03" db="EMBL/GenBank/DDBJ databases">
        <authorList>
            <person name="Ploux O."/>
        </authorList>
    </citation>
    <scope>NUCLEOTIDE SEQUENCE [LARGE SCALE GENOMIC DNA]</scope>
    <source>
        <strain evidence="2 3">EC13</strain>
    </source>
</reference>
<dbReference type="EMBL" id="LUKD01000001">
    <property type="protein sequence ID" value="KYG69168.1"/>
    <property type="molecule type" value="Genomic_DNA"/>
</dbReference>
<evidence type="ECO:0000313" key="3">
    <source>
        <dbReference type="Proteomes" id="UP000075799"/>
    </source>
</evidence>
<dbReference type="AlphaFoldDB" id="A0A161PUM1"/>
<dbReference type="OrthoDB" id="2083380at2"/>
<feature type="domain" description="SnoaL-like" evidence="1">
    <location>
        <begin position="17"/>
        <end position="122"/>
    </location>
</feature>
<gene>
    <name evidence="2" type="ORF">AZI87_08110</name>
</gene>
<dbReference type="Gene3D" id="3.10.450.50">
    <property type="match status" value="1"/>
</dbReference>
<dbReference type="Proteomes" id="UP000075799">
    <property type="component" value="Unassembled WGS sequence"/>
</dbReference>
<dbReference type="RefSeq" id="WP_063206067.1">
    <property type="nucleotide sequence ID" value="NZ_LUKD01000001.1"/>
</dbReference>
<protein>
    <submittedName>
        <fullName evidence="2">Isomerase</fullName>
    </submittedName>
</protein>
<dbReference type="GO" id="GO:0016853">
    <property type="term" value="F:isomerase activity"/>
    <property type="evidence" value="ECO:0007669"/>
    <property type="project" value="UniProtKB-KW"/>
</dbReference>